<dbReference type="Proteomes" id="UP000265520">
    <property type="component" value="Unassembled WGS sequence"/>
</dbReference>
<evidence type="ECO:0000313" key="2">
    <source>
        <dbReference type="Proteomes" id="UP000265520"/>
    </source>
</evidence>
<protein>
    <submittedName>
        <fullName evidence="1">Uncharacterized protein</fullName>
    </submittedName>
</protein>
<name>A0A392UU43_9FABA</name>
<comment type="caution">
    <text evidence="1">The sequence shown here is derived from an EMBL/GenBank/DDBJ whole genome shotgun (WGS) entry which is preliminary data.</text>
</comment>
<organism evidence="1 2">
    <name type="scientific">Trifolium medium</name>
    <dbReference type="NCBI Taxonomy" id="97028"/>
    <lineage>
        <taxon>Eukaryota</taxon>
        <taxon>Viridiplantae</taxon>
        <taxon>Streptophyta</taxon>
        <taxon>Embryophyta</taxon>
        <taxon>Tracheophyta</taxon>
        <taxon>Spermatophyta</taxon>
        <taxon>Magnoliopsida</taxon>
        <taxon>eudicotyledons</taxon>
        <taxon>Gunneridae</taxon>
        <taxon>Pentapetalae</taxon>
        <taxon>rosids</taxon>
        <taxon>fabids</taxon>
        <taxon>Fabales</taxon>
        <taxon>Fabaceae</taxon>
        <taxon>Papilionoideae</taxon>
        <taxon>50 kb inversion clade</taxon>
        <taxon>NPAAA clade</taxon>
        <taxon>Hologalegina</taxon>
        <taxon>IRL clade</taxon>
        <taxon>Trifolieae</taxon>
        <taxon>Trifolium</taxon>
    </lineage>
</organism>
<feature type="non-terminal residue" evidence="1">
    <location>
        <position position="1"/>
    </location>
</feature>
<evidence type="ECO:0000313" key="1">
    <source>
        <dbReference type="EMBL" id="MCI79327.1"/>
    </source>
</evidence>
<dbReference type="EMBL" id="LXQA010971333">
    <property type="protein sequence ID" value="MCI79327.1"/>
    <property type="molecule type" value="Genomic_DNA"/>
</dbReference>
<accession>A0A392UU43</accession>
<reference evidence="1 2" key="1">
    <citation type="journal article" date="2018" name="Front. Plant Sci.">
        <title>Red Clover (Trifolium pratense) and Zigzag Clover (T. medium) - A Picture of Genomic Similarities and Differences.</title>
        <authorList>
            <person name="Dluhosova J."/>
            <person name="Istvanek J."/>
            <person name="Nedelnik J."/>
            <person name="Repkova J."/>
        </authorList>
    </citation>
    <scope>NUCLEOTIDE SEQUENCE [LARGE SCALE GENOMIC DNA]</scope>
    <source>
        <strain evidence="2">cv. 10/8</strain>
        <tissue evidence="1">Leaf</tissue>
    </source>
</reference>
<dbReference type="AlphaFoldDB" id="A0A392UU43"/>
<keyword evidence="2" id="KW-1185">Reference proteome</keyword>
<sequence length="72" mass="8017">QNRRRPQTLSIQTQFSRCSLSCGGATSFFAPYHRFHPDGVVVTRFSPTATEALFMSPSPFSLWVVVVASHTD</sequence>
<proteinExistence type="predicted"/>